<feature type="compositionally biased region" description="Basic and acidic residues" evidence="1">
    <location>
        <begin position="46"/>
        <end position="63"/>
    </location>
</feature>
<keyword evidence="2" id="KW-0812">Transmembrane</keyword>
<dbReference type="EMBL" id="FZOD01000086">
    <property type="protein sequence ID" value="SNT61969.1"/>
    <property type="molecule type" value="Genomic_DNA"/>
</dbReference>
<evidence type="ECO:0000256" key="2">
    <source>
        <dbReference type="SAM" id="Phobius"/>
    </source>
</evidence>
<accession>A0A239P6J7</accession>
<dbReference type="RefSeq" id="WP_089213227.1">
    <property type="nucleotide sequence ID" value="NZ_FZOD01000086.1"/>
</dbReference>
<proteinExistence type="predicted"/>
<keyword evidence="2" id="KW-1133">Transmembrane helix</keyword>
<feature type="transmembrane region" description="Helical" evidence="2">
    <location>
        <begin position="86"/>
        <end position="109"/>
    </location>
</feature>
<evidence type="ECO:0000313" key="4">
    <source>
        <dbReference type="Proteomes" id="UP000198282"/>
    </source>
</evidence>
<organism evidence="3 4">
    <name type="scientific">Streptosporangium subroseum</name>
    <dbReference type="NCBI Taxonomy" id="106412"/>
    <lineage>
        <taxon>Bacteria</taxon>
        <taxon>Bacillati</taxon>
        <taxon>Actinomycetota</taxon>
        <taxon>Actinomycetes</taxon>
        <taxon>Streptosporangiales</taxon>
        <taxon>Streptosporangiaceae</taxon>
        <taxon>Streptosporangium</taxon>
    </lineage>
</organism>
<name>A0A239P6J7_9ACTN</name>
<keyword evidence="4" id="KW-1185">Reference proteome</keyword>
<feature type="compositionally biased region" description="Basic and acidic residues" evidence="1">
    <location>
        <begin position="7"/>
        <end position="25"/>
    </location>
</feature>
<feature type="transmembrane region" description="Helical" evidence="2">
    <location>
        <begin position="115"/>
        <end position="137"/>
    </location>
</feature>
<sequence>MNDFIADDARQREEHPLLEERRDGDDGALNSAKAAGSQSFTEVDLSEQKPTARADGERSRNEAEVSLTMEGLTIRHSNNPWSAGELAVATLILAAASSLMAVAAAWIGSSVDAPGIYTVIAASLAAALVFVAGLYLITRYGRSA</sequence>
<dbReference type="Proteomes" id="UP000198282">
    <property type="component" value="Unassembled WGS sequence"/>
</dbReference>
<protein>
    <submittedName>
        <fullName evidence="3">Uncharacterized protein</fullName>
    </submittedName>
</protein>
<evidence type="ECO:0000256" key="1">
    <source>
        <dbReference type="SAM" id="MobiDB-lite"/>
    </source>
</evidence>
<gene>
    <name evidence="3" type="ORF">SAMN05216276_108633</name>
</gene>
<evidence type="ECO:0000313" key="3">
    <source>
        <dbReference type="EMBL" id="SNT61969.1"/>
    </source>
</evidence>
<dbReference type="AlphaFoldDB" id="A0A239P6J7"/>
<reference evidence="3 4" key="1">
    <citation type="submission" date="2017-06" db="EMBL/GenBank/DDBJ databases">
        <authorList>
            <person name="Kim H.J."/>
            <person name="Triplett B.A."/>
        </authorList>
    </citation>
    <scope>NUCLEOTIDE SEQUENCE [LARGE SCALE GENOMIC DNA]</scope>
    <source>
        <strain evidence="3 4">CGMCC 4.2132</strain>
    </source>
</reference>
<keyword evidence="2" id="KW-0472">Membrane</keyword>
<feature type="region of interest" description="Disordered" evidence="1">
    <location>
        <begin position="1"/>
        <end position="64"/>
    </location>
</feature>